<dbReference type="EMBL" id="ML977629">
    <property type="protein sequence ID" value="KAF1996138.1"/>
    <property type="molecule type" value="Genomic_DNA"/>
</dbReference>
<dbReference type="Proteomes" id="UP000799779">
    <property type="component" value="Unassembled WGS sequence"/>
</dbReference>
<dbReference type="PANTHER" id="PTHR45832">
    <property type="entry name" value="SERINE/THREONINE-PROTEIN KINASE SAMKA-RELATED-RELATED"/>
    <property type="match status" value="1"/>
</dbReference>
<accession>A0A6A5W4Z2</accession>
<name>A0A6A5W4Z2_9PLEO</name>
<evidence type="ECO:0000256" key="2">
    <source>
        <dbReference type="ARBA" id="ARBA00022741"/>
    </source>
</evidence>
<evidence type="ECO:0000313" key="6">
    <source>
        <dbReference type="Proteomes" id="UP000799779"/>
    </source>
</evidence>
<dbReference type="PROSITE" id="PS00108">
    <property type="entry name" value="PROTEIN_KINASE_ST"/>
    <property type="match status" value="1"/>
</dbReference>
<dbReference type="AlphaFoldDB" id="A0A6A5W4Z2"/>
<dbReference type="Pfam" id="PF00069">
    <property type="entry name" value="Pkinase"/>
    <property type="match status" value="1"/>
</dbReference>
<feature type="domain" description="Protein kinase" evidence="4">
    <location>
        <begin position="1"/>
        <end position="287"/>
    </location>
</feature>
<dbReference type="SUPFAM" id="SSF56112">
    <property type="entry name" value="Protein kinase-like (PK-like)"/>
    <property type="match status" value="1"/>
</dbReference>
<dbReference type="PROSITE" id="PS50011">
    <property type="entry name" value="PROTEIN_KINASE_DOM"/>
    <property type="match status" value="1"/>
</dbReference>
<dbReference type="InterPro" id="IPR051931">
    <property type="entry name" value="PAK3-like"/>
</dbReference>
<dbReference type="InterPro" id="IPR008271">
    <property type="entry name" value="Ser/Thr_kinase_AS"/>
</dbReference>
<organism evidence="5 6">
    <name type="scientific">Amniculicola lignicola CBS 123094</name>
    <dbReference type="NCBI Taxonomy" id="1392246"/>
    <lineage>
        <taxon>Eukaryota</taxon>
        <taxon>Fungi</taxon>
        <taxon>Dikarya</taxon>
        <taxon>Ascomycota</taxon>
        <taxon>Pezizomycotina</taxon>
        <taxon>Dothideomycetes</taxon>
        <taxon>Pleosporomycetidae</taxon>
        <taxon>Pleosporales</taxon>
        <taxon>Amniculicolaceae</taxon>
        <taxon>Amniculicola</taxon>
    </lineage>
</organism>
<evidence type="ECO:0000256" key="1">
    <source>
        <dbReference type="ARBA" id="ARBA00008874"/>
    </source>
</evidence>
<dbReference type="PANTHER" id="PTHR45832:SF22">
    <property type="entry name" value="SERINE_THREONINE-PROTEIN KINASE SAMKA-RELATED"/>
    <property type="match status" value="1"/>
</dbReference>
<evidence type="ECO:0000313" key="5">
    <source>
        <dbReference type="EMBL" id="KAF1996138.1"/>
    </source>
</evidence>
<sequence length="293" mass="34092">MWSPIFKLGQVLKGKSSSYKITKQVQQTVWFAKNLKTDDPVVIKSVQNHFRVENERDVLRRFQDRTRYLRPMVDEIKEPLEPATIVLKYLDDDLRHASDTKKLNRKELKYVSKRILEALSTLHEDGFVHTDVKLNNVLVNYVSPNDDKVDIRFTDVELADVGSTYPAGHKYAKEGVPIGAPVWRSSEVILGLPWNTSTDIWSFGICLIRLIYGGDFDIMTPRGVTFDDEGYDVHILMQHFKYFGPFLPSLVSASEVSREDRDFICKIMKLDPRDRPMAKELLQDRWFEEYSER</sequence>
<dbReference type="SMART" id="SM00220">
    <property type="entry name" value="S_TKc"/>
    <property type="match status" value="1"/>
</dbReference>
<dbReference type="Gene3D" id="1.10.510.10">
    <property type="entry name" value="Transferase(Phosphotransferase) domain 1"/>
    <property type="match status" value="1"/>
</dbReference>
<dbReference type="InterPro" id="IPR011009">
    <property type="entry name" value="Kinase-like_dom_sf"/>
</dbReference>
<gene>
    <name evidence="5" type="ORF">P154DRAFT_556472</name>
</gene>
<dbReference type="GO" id="GO:0004672">
    <property type="term" value="F:protein kinase activity"/>
    <property type="evidence" value="ECO:0007669"/>
    <property type="project" value="InterPro"/>
</dbReference>
<keyword evidence="2" id="KW-0547">Nucleotide-binding</keyword>
<dbReference type="GO" id="GO:0005524">
    <property type="term" value="F:ATP binding"/>
    <property type="evidence" value="ECO:0007669"/>
    <property type="project" value="UniProtKB-KW"/>
</dbReference>
<protein>
    <submittedName>
        <fullName evidence="5">Kinase-like protein</fullName>
    </submittedName>
</protein>
<comment type="similarity">
    <text evidence="1">Belongs to the protein kinase superfamily. STE Ser/Thr protein kinase family. STE20 subfamily.</text>
</comment>
<reference evidence="5" key="1">
    <citation type="journal article" date="2020" name="Stud. Mycol.">
        <title>101 Dothideomycetes genomes: a test case for predicting lifestyles and emergence of pathogens.</title>
        <authorList>
            <person name="Haridas S."/>
            <person name="Albert R."/>
            <person name="Binder M."/>
            <person name="Bloem J."/>
            <person name="Labutti K."/>
            <person name="Salamov A."/>
            <person name="Andreopoulos B."/>
            <person name="Baker S."/>
            <person name="Barry K."/>
            <person name="Bills G."/>
            <person name="Bluhm B."/>
            <person name="Cannon C."/>
            <person name="Castanera R."/>
            <person name="Culley D."/>
            <person name="Daum C."/>
            <person name="Ezra D."/>
            <person name="Gonzalez J."/>
            <person name="Henrissat B."/>
            <person name="Kuo A."/>
            <person name="Liang C."/>
            <person name="Lipzen A."/>
            <person name="Lutzoni F."/>
            <person name="Magnuson J."/>
            <person name="Mondo S."/>
            <person name="Nolan M."/>
            <person name="Ohm R."/>
            <person name="Pangilinan J."/>
            <person name="Park H.-J."/>
            <person name="Ramirez L."/>
            <person name="Alfaro M."/>
            <person name="Sun H."/>
            <person name="Tritt A."/>
            <person name="Yoshinaga Y."/>
            <person name="Zwiers L.-H."/>
            <person name="Turgeon B."/>
            <person name="Goodwin S."/>
            <person name="Spatafora J."/>
            <person name="Crous P."/>
            <person name="Grigoriev I."/>
        </authorList>
    </citation>
    <scope>NUCLEOTIDE SEQUENCE</scope>
    <source>
        <strain evidence="5">CBS 123094</strain>
    </source>
</reference>
<dbReference type="OrthoDB" id="5979581at2759"/>
<keyword evidence="6" id="KW-1185">Reference proteome</keyword>
<dbReference type="InterPro" id="IPR000719">
    <property type="entry name" value="Prot_kinase_dom"/>
</dbReference>
<evidence type="ECO:0000256" key="3">
    <source>
        <dbReference type="ARBA" id="ARBA00022840"/>
    </source>
</evidence>
<keyword evidence="5" id="KW-0808">Transferase</keyword>
<keyword evidence="3" id="KW-0067">ATP-binding</keyword>
<proteinExistence type="inferred from homology"/>
<evidence type="ECO:0000259" key="4">
    <source>
        <dbReference type="PROSITE" id="PS50011"/>
    </source>
</evidence>
<keyword evidence="5" id="KW-0418">Kinase</keyword>